<protein>
    <recommendedName>
        <fullName evidence="8">Transcription initiation factor TFIID component TAF4 C-terminal domain-containing protein</fullName>
    </recommendedName>
</protein>
<feature type="coiled-coil region" evidence="6">
    <location>
        <begin position="148"/>
        <end position="175"/>
    </location>
</feature>
<evidence type="ECO:0000256" key="2">
    <source>
        <dbReference type="ARBA" id="ARBA00006178"/>
    </source>
</evidence>
<comment type="subcellular location">
    <subcellularLocation>
        <location evidence="1">Nucleus</location>
    </subcellularLocation>
</comment>
<organism evidence="9 10">
    <name type="scientific">Rubus argutus</name>
    <name type="common">Southern blackberry</name>
    <dbReference type="NCBI Taxonomy" id="59490"/>
    <lineage>
        <taxon>Eukaryota</taxon>
        <taxon>Viridiplantae</taxon>
        <taxon>Streptophyta</taxon>
        <taxon>Embryophyta</taxon>
        <taxon>Tracheophyta</taxon>
        <taxon>Spermatophyta</taxon>
        <taxon>Magnoliopsida</taxon>
        <taxon>eudicotyledons</taxon>
        <taxon>Gunneridae</taxon>
        <taxon>Pentapetalae</taxon>
        <taxon>rosids</taxon>
        <taxon>fabids</taxon>
        <taxon>Rosales</taxon>
        <taxon>Rosaceae</taxon>
        <taxon>Rosoideae</taxon>
        <taxon>Rosoideae incertae sedis</taxon>
        <taxon>Rubus</taxon>
    </lineage>
</organism>
<dbReference type="GO" id="GO:0005669">
    <property type="term" value="C:transcription factor TFIID complex"/>
    <property type="evidence" value="ECO:0007669"/>
    <property type="project" value="InterPro"/>
</dbReference>
<comment type="caution">
    <text evidence="9">The sequence shown here is derived from an EMBL/GenBank/DDBJ whole genome shotgun (WGS) entry which is preliminary data.</text>
</comment>
<dbReference type="EMBL" id="JBEDUW010000007">
    <property type="protein sequence ID" value="KAK9912872.1"/>
    <property type="molecule type" value="Genomic_DNA"/>
</dbReference>
<dbReference type="Proteomes" id="UP001457282">
    <property type="component" value="Unassembled WGS sequence"/>
</dbReference>
<proteinExistence type="inferred from homology"/>
<dbReference type="Pfam" id="PF05236">
    <property type="entry name" value="TAF4"/>
    <property type="match status" value="1"/>
</dbReference>
<name>A0AAW1VXU1_RUBAR</name>
<feature type="region of interest" description="Disordered" evidence="7">
    <location>
        <begin position="1"/>
        <end position="33"/>
    </location>
</feature>
<evidence type="ECO:0000256" key="6">
    <source>
        <dbReference type="SAM" id="Coils"/>
    </source>
</evidence>
<comment type="similarity">
    <text evidence="2">Belongs to the TAF4 family.</text>
</comment>
<keyword evidence="3" id="KW-0805">Transcription regulation</keyword>
<keyword evidence="4" id="KW-0804">Transcription</keyword>
<dbReference type="PANTHER" id="PTHR15138:SF14">
    <property type="entry name" value="TRANSCRIPTION INITIATION FACTOR TFIID SUBUNIT 4"/>
    <property type="match status" value="1"/>
</dbReference>
<dbReference type="AlphaFoldDB" id="A0AAW1VXU1"/>
<dbReference type="PANTHER" id="PTHR15138">
    <property type="entry name" value="TRANSCRIPTION INITIATION FACTOR TFIID SUBUNIT 4"/>
    <property type="match status" value="1"/>
</dbReference>
<gene>
    <name evidence="9" type="ORF">M0R45_036706</name>
</gene>
<keyword evidence="10" id="KW-1185">Reference proteome</keyword>
<feature type="domain" description="Transcription initiation factor TFIID component TAF4 C-terminal" evidence="8">
    <location>
        <begin position="42"/>
        <end position="314"/>
    </location>
</feature>
<feature type="compositionally biased region" description="Basic residues" evidence="7">
    <location>
        <begin position="8"/>
        <end position="17"/>
    </location>
</feature>
<evidence type="ECO:0000256" key="5">
    <source>
        <dbReference type="ARBA" id="ARBA00023242"/>
    </source>
</evidence>
<keyword evidence="5" id="KW-0539">Nucleus</keyword>
<dbReference type="GO" id="GO:0016251">
    <property type="term" value="F:RNA polymerase II general transcription initiation factor activity"/>
    <property type="evidence" value="ECO:0007669"/>
    <property type="project" value="TreeGrafter"/>
</dbReference>
<dbReference type="InterPro" id="IPR007900">
    <property type="entry name" value="TAF4_C"/>
</dbReference>
<evidence type="ECO:0000256" key="3">
    <source>
        <dbReference type="ARBA" id="ARBA00023015"/>
    </source>
</evidence>
<evidence type="ECO:0000256" key="1">
    <source>
        <dbReference type="ARBA" id="ARBA00004123"/>
    </source>
</evidence>
<dbReference type="GO" id="GO:0006367">
    <property type="term" value="P:transcription initiation at RNA polymerase II promoter"/>
    <property type="evidence" value="ECO:0007669"/>
    <property type="project" value="TreeGrafter"/>
</dbReference>
<dbReference type="InterPro" id="IPR045144">
    <property type="entry name" value="TAF4"/>
</dbReference>
<reference evidence="9 10" key="1">
    <citation type="journal article" date="2023" name="G3 (Bethesda)">
        <title>A chromosome-length genome assembly and annotation of blackberry (Rubus argutus, cv. 'Hillquist').</title>
        <authorList>
            <person name="Bruna T."/>
            <person name="Aryal R."/>
            <person name="Dudchenko O."/>
            <person name="Sargent D.J."/>
            <person name="Mead D."/>
            <person name="Buti M."/>
            <person name="Cavallini A."/>
            <person name="Hytonen T."/>
            <person name="Andres J."/>
            <person name="Pham M."/>
            <person name="Weisz D."/>
            <person name="Mascagni F."/>
            <person name="Usai G."/>
            <person name="Natali L."/>
            <person name="Bassil N."/>
            <person name="Fernandez G.E."/>
            <person name="Lomsadze A."/>
            <person name="Armour M."/>
            <person name="Olukolu B."/>
            <person name="Poorten T."/>
            <person name="Britton C."/>
            <person name="Davik J."/>
            <person name="Ashrafi H."/>
            <person name="Aiden E.L."/>
            <person name="Borodovsky M."/>
            <person name="Worthington M."/>
        </authorList>
    </citation>
    <scope>NUCLEOTIDE SEQUENCE [LARGE SCALE GENOMIC DNA]</scope>
    <source>
        <strain evidence="9">PI 553951</strain>
    </source>
</reference>
<evidence type="ECO:0000313" key="10">
    <source>
        <dbReference type="Proteomes" id="UP001457282"/>
    </source>
</evidence>
<evidence type="ECO:0000313" key="9">
    <source>
        <dbReference type="EMBL" id="KAK9912872.1"/>
    </source>
</evidence>
<dbReference type="CDD" id="cd08045">
    <property type="entry name" value="HFD_TAF4"/>
    <property type="match status" value="1"/>
</dbReference>
<evidence type="ECO:0000259" key="8">
    <source>
        <dbReference type="Pfam" id="PF05236"/>
    </source>
</evidence>
<dbReference type="GO" id="GO:0003677">
    <property type="term" value="F:DNA binding"/>
    <property type="evidence" value="ECO:0007669"/>
    <property type="project" value="TreeGrafter"/>
</dbReference>
<evidence type="ECO:0000256" key="7">
    <source>
        <dbReference type="SAM" id="MobiDB-lite"/>
    </source>
</evidence>
<keyword evidence="6" id="KW-0175">Coiled coil</keyword>
<sequence length="328" mass="36296">MSFSKSTPVKKPKKRRASSPPPSSKKQKVSDEGCMDQGIEQLSDVVAVGGVNLVEEQERMLLLSGPKQASRNLVLEEEELIMQKIPLQRKLARIIARCGLRISIDKDVERCLSMCVEERMRGIISNLIRQSKQRVDDAEKSRRHTVSTSDVKQEIMILNKKAREAEAQKAQKINEPKVSTNGFNGDKDKHDDGHAKTRKTTAANVAAFAALGGYDILAKWQIKADQLTREKRQGNDVNHKATSTAGITMNGNLEAVERGSVEDSLSAAGSSSVGKYQVMVKPQTKVASTRSISVKDVIAVLEKEPQMSKSSLIYLLLNTANRRIIWKC</sequence>
<accession>A0AAW1VXU1</accession>
<evidence type="ECO:0000256" key="4">
    <source>
        <dbReference type="ARBA" id="ARBA00023163"/>
    </source>
</evidence>